<sequence length="423" mass="47985">MSFIKNLFKKDPKTKFDNENTDALALFRSSNPEKKVTVGTDKQFVWGLCETYDKKGETVVCLPPLASTGHHFCKLYNALSDKGIRLISLQSPEVDSQEEWIQAFTLLLAHLEIDTLHLLGCGFGGYLALKFATLHSDRIKSLFIVNGFSSTGFVSMNPTAYHFAPASVLRTLIAQMIEKEQRSEKNMASVRFVKKDMEQLTQENLLSQITCYSETQVLSGNSSLDEKLTIIETDDFTSLPENIHNTVNGTFGGGRLILMKTGGDYPAISEADELAMYLTVHMRRFDSALLPQTQESEGTGQQDEDQQPSEAPQDPLQRLSFYLERMRTNVPIQNDYKEGKLPTKRKAFMEALEELDEVLDLLDTVPQDTLKILHELDNTLDKTYIYLSQSIREHNKSLRLQETFRPILDYMKEAIEKVKGKTQ</sequence>
<dbReference type="InterPro" id="IPR000073">
    <property type="entry name" value="AB_hydrolase_1"/>
</dbReference>
<dbReference type="Pfam" id="PF00561">
    <property type="entry name" value="Abhydrolase_1"/>
    <property type="match status" value="1"/>
</dbReference>
<reference evidence="6 7" key="1">
    <citation type="journal article" date="2022" name="bioRxiv">
        <title>Genomics of Preaxostyla Flagellates Illuminates Evolutionary Transitions and the Path Towards Mitochondrial Loss.</title>
        <authorList>
            <person name="Novak L.V.F."/>
            <person name="Treitli S.C."/>
            <person name="Pyrih J."/>
            <person name="Halakuc P."/>
            <person name="Pipaliya S.V."/>
            <person name="Vacek V."/>
            <person name="Brzon O."/>
            <person name="Soukal P."/>
            <person name="Eme L."/>
            <person name="Dacks J.B."/>
            <person name="Karnkowska A."/>
            <person name="Elias M."/>
            <person name="Hampl V."/>
        </authorList>
    </citation>
    <scope>NUCLEOTIDE SEQUENCE [LARGE SCALE GENOMIC DNA]</scope>
    <source>
        <strain evidence="6">NAU3</strain>
        <tissue evidence="6">Gut</tissue>
    </source>
</reference>
<comment type="caution">
    <text evidence="6">The sequence shown here is derived from an EMBL/GenBank/DDBJ whole genome shotgun (WGS) entry which is preliminary data.</text>
</comment>
<dbReference type="InterPro" id="IPR029058">
    <property type="entry name" value="AB_hydrolase_fold"/>
</dbReference>
<evidence type="ECO:0000259" key="5">
    <source>
        <dbReference type="Pfam" id="PF00561"/>
    </source>
</evidence>
<protein>
    <recommendedName>
        <fullName evidence="2">Maspardin</fullName>
    </recommendedName>
</protein>
<comment type="subcellular location">
    <subcellularLocation>
        <location evidence="1">Cytoplasm</location>
    </subcellularLocation>
</comment>
<feature type="region of interest" description="Disordered" evidence="4">
    <location>
        <begin position="293"/>
        <end position="314"/>
    </location>
</feature>
<dbReference type="InterPro" id="IPR026151">
    <property type="entry name" value="Maspardin"/>
</dbReference>
<dbReference type="Gene3D" id="3.40.50.1820">
    <property type="entry name" value="alpha/beta hydrolase"/>
    <property type="match status" value="1"/>
</dbReference>
<dbReference type="Proteomes" id="UP001281761">
    <property type="component" value="Unassembled WGS sequence"/>
</dbReference>
<dbReference type="PANTHER" id="PTHR15913:SF0">
    <property type="entry name" value="MASPARDIN"/>
    <property type="match status" value="1"/>
</dbReference>
<evidence type="ECO:0000313" key="6">
    <source>
        <dbReference type="EMBL" id="KAK2946360.1"/>
    </source>
</evidence>
<evidence type="ECO:0000256" key="1">
    <source>
        <dbReference type="ARBA" id="ARBA00004496"/>
    </source>
</evidence>
<keyword evidence="7" id="KW-1185">Reference proteome</keyword>
<name>A0ABQ9X7H8_9EUKA</name>
<evidence type="ECO:0000256" key="2">
    <source>
        <dbReference type="ARBA" id="ARBA00020148"/>
    </source>
</evidence>
<proteinExistence type="predicted"/>
<evidence type="ECO:0000256" key="3">
    <source>
        <dbReference type="ARBA" id="ARBA00022490"/>
    </source>
</evidence>
<dbReference type="PANTHER" id="PTHR15913">
    <property type="entry name" value="ACID CLUSTER PROTEIN 33"/>
    <property type="match status" value="1"/>
</dbReference>
<feature type="domain" description="AB hydrolase-1" evidence="5">
    <location>
        <begin position="93"/>
        <end position="152"/>
    </location>
</feature>
<dbReference type="SUPFAM" id="SSF53474">
    <property type="entry name" value="alpha/beta-Hydrolases"/>
    <property type="match status" value="1"/>
</dbReference>
<gene>
    <name evidence="6" type="ORF">BLNAU_18721</name>
</gene>
<evidence type="ECO:0000313" key="7">
    <source>
        <dbReference type="Proteomes" id="UP001281761"/>
    </source>
</evidence>
<dbReference type="EMBL" id="JARBJD010000230">
    <property type="protein sequence ID" value="KAK2946360.1"/>
    <property type="molecule type" value="Genomic_DNA"/>
</dbReference>
<organism evidence="6 7">
    <name type="scientific">Blattamonas nauphoetae</name>
    <dbReference type="NCBI Taxonomy" id="2049346"/>
    <lineage>
        <taxon>Eukaryota</taxon>
        <taxon>Metamonada</taxon>
        <taxon>Preaxostyla</taxon>
        <taxon>Oxymonadida</taxon>
        <taxon>Blattamonas</taxon>
    </lineage>
</organism>
<evidence type="ECO:0000256" key="4">
    <source>
        <dbReference type="SAM" id="MobiDB-lite"/>
    </source>
</evidence>
<keyword evidence="3" id="KW-0963">Cytoplasm</keyword>
<accession>A0ABQ9X7H8</accession>